<protein>
    <submittedName>
        <fullName evidence="1">Uncharacterized protein</fullName>
    </submittedName>
</protein>
<reference evidence="1 2" key="1">
    <citation type="journal article" date="2018" name="Sci. Rep.">
        <title>Genomic signatures of local adaptation to the degree of environmental predictability in rotifers.</title>
        <authorList>
            <person name="Franch-Gras L."/>
            <person name="Hahn C."/>
            <person name="Garcia-Roger E.M."/>
            <person name="Carmona M.J."/>
            <person name="Serra M."/>
            <person name="Gomez A."/>
        </authorList>
    </citation>
    <scope>NUCLEOTIDE SEQUENCE [LARGE SCALE GENOMIC DNA]</scope>
    <source>
        <strain evidence="1">HYR1</strain>
    </source>
</reference>
<gene>
    <name evidence="1" type="ORF">BpHYR1_044524</name>
</gene>
<accession>A0A3M7SYV2</accession>
<name>A0A3M7SYV2_BRAPC</name>
<dbReference type="AlphaFoldDB" id="A0A3M7SYV2"/>
<sequence>MEKSLGDRALPCLTPMRLVSASEIASGRKLFISSASFLLVKVLTSLGQRDLWLGLGLDLRLVTFKQL</sequence>
<evidence type="ECO:0000313" key="1">
    <source>
        <dbReference type="EMBL" id="RNA41001.1"/>
    </source>
</evidence>
<comment type="caution">
    <text evidence="1">The sequence shown here is derived from an EMBL/GenBank/DDBJ whole genome shotgun (WGS) entry which is preliminary data.</text>
</comment>
<dbReference type="EMBL" id="REGN01000564">
    <property type="protein sequence ID" value="RNA41001.1"/>
    <property type="molecule type" value="Genomic_DNA"/>
</dbReference>
<dbReference type="Proteomes" id="UP000276133">
    <property type="component" value="Unassembled WGS sequence"/>
</dbReference>
<organism evidence="1 2">
    <name type="scientific">Brachionus plicatilis</name>
    <name type="common">Marine rotifer</name>
    <name type="synonym">Brachionus muelleri</name>
    <dbReference type="NCBI Taxonomy" id="10195"/>
    <lineage>
        <taxon>Eukaryota</taxon>
        <taxon>Metazoa</taxon>
        <taxon>Spiralia</taxon>
        <taxon>Gnathifera</taxon>
        <taxon>Rotifera</taxon>
        <taxon>Eurotatoria</taxon>
        <taxon>Monogononta</taxon>
        <taxon>Pseudotrocha</taxon>
        <taxon>Ploima</taxon>
        <taxon>Brachionidae</taxon>
        <taxon>Brachionus</taxon>
    </lineage>
</organism>
<keyword evidence="2" id="KW-1185">Reference proteome</keyword>
<evidence type="ECO:0000313" key="2">
    <source>
        <dbReference type="Proteomes" id="UP000276133"/>
    </source>
</evidence>
<proteinExistence type="predicted"/>